<dbReference type="Proteomes" id="UP000187059">
    <property type="component" value="Chromosome"/>
</dbReference>
<dbReference type="EMBL" id="CP015093">
    <property type="protein sequence ID" value="APZ53666.1"/>
    <property type="molecule type" value="Genomic_DNA"/>
</dbReference>
<gene>
    <name evidence="5" type="ORF">Ga0080574_TMP3332</name>
</gene>
<dbReference type="GO" id="GO:0003824">
    <property type="term" value="F:catalytic activity"/>
    <property type="evidence" value="ECO:0007669"/>
    <property type="project" value="InterPro"/>
</dbReference>
<dbReference type="KEGG" id="paby:Ga0080574_TMP3332"/>
<dbReference type="PANTHER" id="PTHR46648:SF1">
    <property type="entry name" value="ADENOSINE 5'-MONOPHOSPHORAMIDASE HNT1"/>
    <property type="match status" value="1"/>
</dbReference>
<reference evidence="5 6" key="1">
    <citation type="submission" date="2016-04" db="EMBL/GenBank/DDBJ databases">
        <title>Deep-sea bacteria in the southern Pacific.</title>
        <authorList>
            <person name="Tang K."/>
        </authorList>
    </citation>
    <scope>NUCLEOTIDE SEQUENCE [LARGE SCALE GENOMIC DNA]</scope>
    <source>
        <strain evidence="5 6">JLT2014</strain>
    </source>
</reference>
<protein>
    <submittedName>
        <fullName evidence="5">Histidine triad (HIT) family protein</fullName>
    </submittedName>
</protein>
<dbReference type="OrthoDB" id="9784774at2"/>
<keyword evidence="6" id="KW-1185">Reference proteome</keyword>
<dbReference type="Gene3D" id="3.30.428.10">
    <property type="entry name" value="HIT-like"/>
    <property type="match status" value="1"/>
</dbReference>
<feature type="short sequence motif" description="Histidine triad motif" evidence="2 3">
    <location>
        <begin position="93"/>
        <end position="97"/>
    </location>
</feature>
<dbReference type="AlphaFoldDB" id="A0A1P8UWD8"/>
<evidence type="ECO:0000256" key="1">
    <source>
        <dbReference type="PIRSR" id="PIRSR601310-1"/>
    </source>
</evidence>
<proteinExistence type="predicted"/>
<dbReference type="InterPro" id="IPR001310">
    <property type="entry name" value="Histidine_triad_HIT"/>
</dbReference>
<evidence type="ECO:0000256" key="2">
    <source>
        <dbReference type="PIRSR" id="PIRSR601310-3"/>
    </source>
</evidence>
<dbReference type="GO" id="GO:0009117">
    <property type="term" value="P:nucleotide metabolic process"/>
    <property type="evidence" value="ECO:0007669"/>
    <property type="project" value="TreeGrafter"/>
</dbReference>
<accession>A0A1P8UWD8</accession>
<dbReference type="InterPro" id="IPR011146">
    <property type="entry name" value="HIT-like"/>
</dbReference>
<feature type="active site" description="Tele-AMP-histidine intermediate" evidence="1">
    <location>
        <position position="95"/>
    </location>
</feature>
<dbReference type="PROSITE" id="PS51084">
    <property type="entry name" value="HIT_2"/>
    <property type="match status" value="1"/>
</dbReference>
<sequence>MQPDCLFCDISRGRSLADVVFQDRRFIAFADRAPIRPGHLQIVPRTHVACFDELAPPLAGGLIRLGQRLAKVLKAEYRVDRVGFVLTGNDVPHVHAHLIPMHESTDITSRRYIPLDEVPFHPPEPVPREALAETAERLRARLAACETAA</sequence>
<evidence type="ECO:0000256" key="3">
    <source>
        <dbReference type="PROSITE-ProRule" id="PRU00464"/>
    </source>
</evidence>
<evidence type="ECO:0000313" key="6">
    <source>
        <dbReference type="Proteomes" id="UP000187059"/>
    </source>
</evidence>
<dbReference type="SUPFAM" id="SSF54197">
    <property type="entry name" value="HIT-like"/>
    <property type="match status" value="1"/>
</dbReference>
<feature type="domain" description="HIT" evidence="4">
    <location>
        <begin position="6"/>
        <end position="109"/>
    </location>
</feature>
<evidence type="ECO:0000313" key="5">
    <source>
        <dbReference type="EMBL" id="APZ53666.1"/>
    </source>
</evidence>
<dbReference type="PANTHER" id="PTHR46648">
    <property type="entry name" value="HIT FAMILY PROTEIN 1"/>
    <property type="match status" value="1"/>
</dbReference>
<dbReference type="Pfam" id="PF01230">
    <property type="entry name" value="HIT"/>
    <property type="match status" value="1"/>
</dbReference>
<dbReference type="InterPro" id="IPR036265">
    <property type="entry name" value="HIT-like_sf"/>
</dbReference>
<dbReference type="RefSeq" id="WP_076702381.1">
    <property type="nucleotide sequence ID" value="NZ_CP015093.1"/>
</dbReference>
<name>A0A1P8UWD8_9RHOB</name>
<dbReference type="STRING" id="1250539.Ga0080574_TMP3332"/>
<evidence type="ECO:0000259" key="4">
    <source>
        <dbReference type="PROSITE" id="PS51084"/>
    </source>
</evidence>
<dbReference type="PRINTS" id="PR00332">
    <property type="entry name" value="HISTRIAD"/>
</dbReference>
<organism evidence="5 6">
    <name type="scientific">Salipiger abyssi</name>
    <dbReference type="NCBI Taxonomy" id="1250539"/>
    <lineage>
        <taxon>Bacteria</taxon>
        <taxon>Pseudomonadati</taxon>
        <taxon>Pseudomonadota</taxon>
        <taxon>Alphaproteobacteria</taxon>
        <taxon>Rhodobacterales</taxon>
        <taxon>Roseobacteraceae</taxon>
        <taxon>Salipiger</taxon>
    </lineage>
</organism>